<dbReference type="GO" id="GO:0004842">
    <property type="term" value="F:ubiquitin-protein transferase activity"/>
    <property type="evidence" value="ECO:0007669"/>
    <property type="project" value="InterPro"/>
</dbReference>
<evidence type="ECO:0000256" key="5">
    <source>
        <dbReference type="ARBA" id="ARBA00022989"/>
    </source>
</evidence>
<dbReference type="PANTHER" id="PTHR46053">
    <property type="entry name" value="E3 UBIQUITIN-PROTEIN LIGASE MARCH4-LIKE"/>
    <property type="match status" value="1"/>
</dbReference>
<feature type="transmembrane region" description="Helical" evidence="7">
    <location>
        <begin position="170"/>
        <end position="191"/>
    </location>
</feature>
<keyword evidence="5 7" id="KW-1133">Transmembrane helix</keyword>
<feature type="transmembrane region" description="Helical" evidence="7">
    <location>
        <begin position="105"/>
        <end position="124"/>
    </location>
</feature>
<keyword evidence="9" id="KW-1185">Reference proteome</keyword>
<evidence type="ECO:0000256" key="2">
    <source>
        <dbReference type="ARBA" id="ARBA00022679"/>
    </source>
</evidence>
<dbReference type="PANTHER" id="PTHR46053:SF1">
    <property type="entry name" value="E3 UBIQUITIN-PROTEIN LIGASE MARCHF11"/>
    <property type="match status" value="1"/>
</dbReference>
<evidence type="ECO:0000313" key="9">
    <source>
        <dbReference type="Proteomes" id="UP000261580"/>
    </source>
</evidence>
<dbReference type="OMA" id="CLAFWIS"/>
<evidence type="ECO:0000256" key="6">
    <source>
        <dbReference type="ARBA" id="ARBA00023136"/>
    </source>
</evidence>
<dbReference type="Ensembl" id="ENSNBRT00000021884.1">
    <property type="protein sequence ID" value="ENSNBRP00000021307.1"/>
    <property type="gene ID" value="ENSNBRG00000016349.1"/>
</dbReference>
<comment type="subcellular location">
    <subcellularLocation>
        <location evidence="1">Membrane</location>
        <topology evidence="1">Multi-pass membrane protein</topology>
    </subcellularLocation>
</comment>
<dbReference type="Proteomes" id="UP000261580">
    <property type="component" value="Unassembled WGS sequence"/>
</dbReference>
<name>A0A3Q4HUR6_NEOBR</name>
<evidence type="ECO:0000256" key="7">
    <source>
        <dbReference type="SAM" id="Phobius"/>
    </source>
</evidence>
<evidence type="ECO:0000256" key="3">
    <source>
        <dbReference type="ARBA" id="ARBA00022692"/>
    </source>
</evidence>
<dbReference type="GO" id="GO:0016020">
    <property type="term" value="C:membrane"/>
    <property type="evidence" value="ECO:0007669"/>
    <property type="project" value="UniProtKB-SubCell"/>
</dbReference>
<evidence type="ECO:0000313" key="8">
    <source>
        <dbReference type="Ensembl" id="ENSNBRP00000021307.1"/>
    </source>
</evidence>
<reference evidence="8" key="2">
    <citation type="submission" date="2025-09" db="UniProtKB">
        <authorList>
            <consortium name="Ensembl"/>
        </authorList>
    </citation>
    <scope>IDENTIFICATION</scope>
</reference>
<evidence type="ECO:0000256" key="4">
    <source>
        <dbReference type="ARBA" id="ARBA00022786"/>
    </source>
</evidence>
<accession>A0A3Q4HUR6</accession>
<evidence type="ECO:0000256" key="1">
    <source>
        <dbReference type="ARBA" id="ARBA00004141"/>
    </source>
</evidence>
<feature type="transmembrane region" description="Helical" evidence="7">
    <location>
        <begin position="136"/>
        <end position="158"/>
    </location>
</feature>
<reference evidence="8" key="1">
    <citation type="submission" date="2025-08" db="UniProtKB">
        <authorList>
            <consortium name="Ensembl"/>
        </authorList>
    </citation>
    <scope>IDENTIFICATION</scope>
</reference>
<dbReference type="InterPro" id="IPR046356">
    <property type="entry name" value="MARCHF4/9/11"/>
</dbReference>
<protein>
    <submittedName>
        <fullName evidence="8">Membrane-associated ring finger (C3HC4) 11</fullName>
    </submittedName>
</protein>
<keyword evidence="3 7" id="KW-0812">Transmembrane</keyword>
<dbReference type="GO" id="GO:0016567">
    <property type="term" value="P:protein ubiquitination"/>
    <property type="evidence" value="ECO:0007669"/>
    <property type="project" value="InterPro"/>
</dbReference>
<proteinExistence type="predicted"/>
<dbReference type="GeneTree" id="ENSGT00940000160025"/>
<sequence length="294" mass="32781">PPPLIMMAFVTQQVKGCREGRSCRDACGGDTEKFTVENNEGNFCSEDGAVGGRSCKPQTMHSNCSSETCIPTPSCRICFQGAELNENCSKCREDGRSLHKDSKCLAFWISKCVLNVLPLFFVQWQSITITLVEKVQIIAVFLGSLFLVASISWLLWSALSPQAKWQRQDVLFQICYGMYGFMDLVCVGLIIHEGAAVYNVFMRWRAVNLHWDVQSYDKTKDMEETSTGHSSLAPRTLWLPLATFGPSGPLHPTQLGSHPWTCLCLAPFCHRMVPRNNLSQDSDSGEVVIRVTSV</sequence>
<dbReference type="STRING" id="32507.ENSNBRP00000021307"/>
<keyword evidence="4" id="KW-0833">Ubl conjugation pathway</keyword>
<dbReference type="Bgee" id="ENSNBRG00000016349">
    <property type="expression patterns" value="Expressed in brain"/>
</dbReference>
<organism evidence="8 9">
    <name type="scientific">Neolamprologus brichardi</name>
    <name type="common">Fairy cichlid</name>
    <name type="synonym">Lamprologus brichardi</name>
    <dbReference type="NCBI Taxonomy" id="32507"/>
    <lineage>
        <taxon>Eukaryota</taxon>
        <taxon>Metazoa</taxon>
        <taxon>Chordata</taxon>
        <taxon>Craniata</taxon>
        <taxon>Vertebrata</taxon>
        <taxon>Euteleostomi</taxon>
        <taxon>Actinopterygii</taxon>
        <taxon>Neopterygii</taxon>
        <taxon>Teleostei</taxon>
        <taxon>Neoteleostei</taxon>
        <taxon>Acanthomorphata</taxon>
        <taxon>Ovalentaria</taxon>
        <taxon>Cichlomorphae</taxon>
        <taxon>Cichliformes</taxon>
        <taxon>Cichlidae</taxon>
        <taxon>African cichlids</taxon>
        <taxon>Pseudocrenilabrinae</taxon>
        <taxon>Lamprologini</taxon>
        <taxon>Neolamprologus</taxon>
    </lineage>
</organism>
<keyword evidence="2" id="KW-0808">Transferase</keyword>
<keyword evidence="6 7" id="KW-0472">Membrane</keyword>
<dbReference type="AlphaFoldDB" id="A0A3Q4HUR6"/>